<name>A0A0E3PUQ3_METMZ</name>
<dbReference type="PATRIC" id="fig|1434117.4.peg.403"/>
<organism evidence="2 3">
    <name type="scientific">Methanosarcina mazei WWM610</name>
    <dbReference type="NCBI Taxonomy" id="1434117"/>
    <lineage>
        <taxon>Archaea</taxon>
        <taxon>Methanobacteriati</taxon>
        <taxon>Methanobacteriota</taxon>
        <taxon>Stenosarchaea group</taxon>
        <taxon>Methanomicrobia</taxon>
        <taxon>Methanosarcinales</taxon>
        <taxon>Methanosarcinaceae</taxon>
        <taxon>Methanosarcina</taxon>
    </lineage>
</organism>
<feature type="compositionally biased region" description="Basic and acidic residues" evidence="1">
    <location>
        <begin position="57"/>
        <end position="68"/>
    </location>
</feature>
<evidence type="ECO:0000256" key="1">
    <source>
        <dbReference type="SAM" id="MobiDB-lite"/>
    </source>
</evidence>
<feature type="region of interest" description="Disordered" evidence="1">
    <location>
        <begin position="38"/>
        <end position="68"/>
    </location>
</feature>
<dbReference type="EMBL" id="CP009509">
    <property type="protein sequence ID" value="AKB39325.1"/>
    <property type="molecule type" value="Genomic_DNA"/>
</dbReference>
<dbReference type="HOGENOM" id="CLU_168721_0_0_2"/>
<evidence type="ECO:0000313" key="2">
    <source>
        <dbReference type="EMBL" id="AKB39325.1"/>
    </source>
</evidence>
<evidence type="ECO:0000313" key="3">
    <source>
        <dbReference type="Proteomes" id="UP000033058"/>
    </source>
</evidence>
<proteinExistence type="predicted"/>
<feature type="compositionally biased region" description="Polar residues" evidence="1">
    <location>
        <begin position="46"/>
        <end position="56"/>
    </location>
</feature>
<accession>A0A0E3PUQ3</accession>
<reference evidence="2 3" key="1">
    <citation type="submission" date="2014-07" db="EMBL/GenBank/DDBJ databases">
        <title>Methanogenic archaea and the global carbon cycle.</title>
        <authorList>
            <person name="Henriksen J.R."/>
            <person name="Luke J."/>
            <person name="Reinhart S."/>
            <person name="Benedict M.N."/>
            <person name="Youngblut N.D."/>
            <person name="Metcalf M.E."/>
            <person name="Whitaker R.J."/>
            <person name="Metcalf W.W."/>
        </authorList>
    </citation>
    <scope>NUCLEOTIDE SEQUENCE [LARGE SCALE GENOMIC DNA]</scope>
    <source>
        <strain evidence="2 3">WWM610</strain>
    </source>
</reference>
<dbReference type="Proteomes" id="UP000033058">
    <property type="component" value="Chromosome"/>
</dbReference>
<dbReference type="AlphaFoldDB" id="A0A0E3PUQ3"/>
<sequence>MEGLYLKIRTLIVICLLMVSLIPGSGCIDSSSEPVKEAKLDEVTDSQDTSSNTTVETAHEENFSEESKATLESEKKALFSDIIVKEAYSLRQMFLLILCL</sequence>
<protein>
    <submittedName>
        <fullName evidence="2">Uncharacterized protein</fullName>
    </submittedName>
</protein>
<gene>
    <name evidence="2" type="ORF">MSMAW_0334</name>
</gene>